<evidence type="ECO:0008006" key="3">
    <source>
        <dbReference type="Google" id="ProtNLM"/>
    </source>
</evidence>
<dbReference type="Proteomes" id="UP001597497">
    <property type="component" value="Unassembled WGS sequence"/>
</dbReference>
<name>A0ABW5RC81_9BACL</name>
<reference evidence="2" key="1">
    <citation type="journal article" date="2019" name="Int. J. Syst. Evol. Microbiol.">
        <title>The Global Catalogue of Microorganisms (GCM) 10K type strain sequencing project: providing services to taxonomists for standard genome sequencing and annotation.</title>
        <authorList>
            <consortium name="The Broad Institute Genomics Platform"/>
            <consortium name="The Broad Institute Genome Sequencing Center for Infectious Disease"/>
            <person name="Wu L."/>
            <person name="Ma J."/>
        </authorList>
    </citation>
    <scope>NUCLEOTIDE SEQUENCE [LARGE SCALE GENOMIC DNA]</scope>
    <source>
        <strain evidence="2">KCTC 33676</strain>
    </source>
</reference>
<protein>
    <recommendedName>
        <fullName evidence="3">Butirosin biosynthesis protein H N-terminal domain-containing protein</fullName>
    </recommendedName>
</protein>
<dbReference type="RefSeq" id="WP_379929142.1">
    <property type="nucleotide sequence ID" value="NZ_JBHUMM010000014.1"/>
</dbReference>
<evidence type="ECO:0000313" key="1">
    <source>
        <dbReference type="EMBL" id="MFD2671667.1"/>
    </source>
</evidence>
<comment type="caution">
    <text evidence="1">The sequence shown here is derived from an EMBL/GenBank/DDBJ whole genome shotgun (WGS) entry which is preliminary data.</text>
</comment>
<evidence type="ECO:0000313" key="2">
    <source>
        <dbReference type="Proteomes" id="UP001597497"/>
    </source>
</evidence>
<dbReference type="EMBL" id="JBHUMM010000014">
    <property type="protein sequence ID" value="MFD2671667.1"/>
    <property type="molecule type" value="Genomic_DNA"/>
</dbReference>
<organism evidence="1 2">
    <name type="scientific">Marinicrinis sediminis</name>
    <dbReference type="NCBI Taxonomy" id="1652465"/>
    <lineage>
        <taxon>Bacteria</taxon>
        <taxon>Bacillati</taxon>
        <taxon>Bacillota</taxon>
        <taxon>Bacilli</taxon>
        <taxon>Bacillales</taxon>
        <taxon>Paenibacillaceae</taxon>
    </lineage>
</organism>
<sequence>MPLTLPDQLVFYNEQVNSHYLDCLEKPICAFISSYHYPFQWLCSDSWGFYYGGLHRISADPVGDYPSFIENVRGLYGMQFHMLDTGSLFESMEQLPESGLKMLVLASTYYLPWVTYDYQQNANEHAFLIADYDREQEKVYVVDFAPKYAGWVDREHIRQACKSAAFISEPQRCCTFEETGTQLQKAWDKMIGKPAEPGESNSSGIYGIRKMKEELRQLDPFPFEQIDIIWEPFRKIIATRDKFSEFISFLDKYPESPYYGRMNPELLHAVRENSGKWFAIRNKLLKSKLTQTLNLQQMDQAFDEIIDLEARCAEQLEHLIRRVEG</sequence>
<proteinExistence type="predicted"/>
<keyword evidence="2" id="KW-1185">Reference proteome</keyword>
<gene>
    <name evidence="1" type="ORF">ACFSUC_08620</name>
</gene>
<accession>A0ABW5RC81</accession>